<evidence type="ECO:0000256" key="3">
    <source>
        <dbReference type="ARBA" id="ARBA00022679"/>
    </source>
</evidence>
<dbReference type="Pfam" id="PF08241">
    <property type="entry name" value="Methyltransf_11"/>
    <property type="match status" value="1"/>
</dbReference>
<dbReference type="PANTHER" id="PTHR44942">
    <property type="entry name" value="METHYLTRANSF_11 DOMAIN-CONTAINING PROTEIN"/>
    <property type="match status" value="1"/>
</dbReference>
<dbReference type="Gene3D" id="3.40.50.150">
    <property type="entry name" value="Vaccinia Virus protein VP39"/>
    <property type="match status" value="1"/>
</dbReference>
<sequence length="280" mass="32325">MSKKSTGERLEFFDFSDVTVEHLHRYAIANDFVEGKVILDIASGEGYGSYILSKKALEVIGVDIDFESVQNAKEKYLKDNLKFIVGNADNIPVESNSIDIVVSFETIEHHDKHEEMFLEIKRVLKDDGILIMSSPDKKYYSDIPKFKNKFHVKELYFDEFECLTKKHFSFSKFYLQKAYNLNSLVSNICDFNNIVVYSGDQSNVSKSANQHLYILTIAAQHDINELPTSFFNGADINKVILENYLICITNTIRNTTSYKFGNLFIKPIYLFSSFIKKRFK</sequence>
<gene>
    <name evidence="5" type="ORF">KBJ98_06840</name>
</gene>
<keyword evidence="3" id="KW-0808">Transferase</keyword>
<dbReference type="CDD" id="cd02440">
    <property type="entry name" value="AdoMet_MTases"/>
    <property type="match status" value="1"/>
</dbReference>
<dbReference type="GO" id="GO:0008168">
    <property type="term" value="F:methyltransferase activity"/>
    <property type="evidence" value="ECO:0007669"/>
    <property type="project" value="UniProtKB-KW"/>
</dbReference>
<dbReference type="InterPro" id="IPR029063">
    <property type="entry name" value="SAM-dependent_MTases_sf"/>
</dbReference>
<dbReference type="PANTHER" id="PTHR44942:SF4">
    <property type="entry name" value="METHYLTRANSFERASE TYPE 11 DOMAIN-CONTAINING PROTEIN"/>
    <property type="match status" value="1"/>
</dbReference>
<protein>
    <submittedName>
        <fullName evidence="5">Class I SAM-dependent methyltransferase</fullName>
    </submittedName>
</protein>
<accession>A0ABS5D340</accession>
<name>A0ABS5D340_9FLAO</name>
<dbReference type="EMBL" id="JAGPXB010000004">
    <property type="protein sequence ID" value="MBQ0908414.1"/>
    <property type="molecule type" value="Genomic_DNA"/>
</dbReference>
<keyword evidence="2 5" id="KW-0489">Methyltransferase</keyword>
<dbReference type="SUPFAM" id="SSF53335">
    <property type="entry name" value="S-adenosyl-L-methionine-dependent methyltransferases"/>
    <property type="match status" value="1"/>
</dbReference>
<evidence type="ECO:0000313" key="5">
    <source>
        <dbReference type="EMBL" id="MBQ0908414.1"/>
    </source>
</evidence>
<comment type="similarity">
    <text evidence="1">Belongs to the methyltransferase superfamily.</text>
</comment>
<dbReference type="RefSeq" id="WP_210788958.1">
    <property type="nucleotide sequence ID" value="NZ_JAGPXB010000004.1"/>
</dbReference>
<evidence type="ECO:0000256" key="1">
    <source>
        <dbReference type="ARBA" id="ARBA00008361"/>
    </source>
</evidence>
<evidence type="ECO:0000256" key="2">
    <source>
        <dbReference type="ARBA" id="ARBA00022603"/>
    </source>
</evidence>
<feature type="domain" description="Methyltransferase type 11" evidence="4">
    <location>
        <begin position="39"/>
        <end position="132"/>
    </location>
</feature>
<comment type="caution">
    <text evidence="5">The sequence shown here is derived from an EMBL/GenBank/DDBJ whole genome shotgun (WGS) entry which is preliminary data.</text>
</comment>
<dbReference type="Proteomes" id="UP000679008">
    <property type="component" value="Unassembled WGS sequence"/>
</dbReference>
<evidence type="ECO:0000313" key="6">
    <source>
        <dbReference type="Proteomes" id="UP000679008"/>
    </source>
</evidence>
<organism evidence="5 6">
    <name type="scientific">Flavobacterium erciyesense</name>
    <dbReference type="NCBI Taxonomy" id="2825842"/>
    <lineage>
        <taxon>Bacteria</taxon>
        <taxon>Pseudomonadati</taxon>
        <taxon>Bacteroidota</taxon>
        <taxon>Flavobacteriia</taxon>
        <taxon>Flavobacteriales</taxon>
        <taxon>Flavobacteriaceae</taxon>
        <taxon>Flavobacterium</taxon>
    </lineage>
</organism>
<keyword evidence="6" id="KW-1185">Reference proteome</keyword>
<dbReference type="InterPro" id="IPR013216">
    <property type="entry name" value="Methyltransf_11"/>
</dbReference>
<evidence type="ECO:0000259" key="4">
    <source>
        <dbReference type="Pfam" id="PF08241"/>
    </source>
</evidence>
<reference evidence="5 6" key="1">
    <citation type="submission" date="2021-04" db="EMBL/GenBank/DDBJ databases">
        <title>Description of novel Flavobacterium sp. F-328.</title>
        <authorList>
            <person name="Saticioglu I.B."/>
        </authorList>
    </citation>
    <scope>NUCLEOTIDE SEQUENCE [LARGE SCALE GENOMIC DNA]</scope>
    <source>
        <strain evidence="5 6">F-328</strain>
    </source>
</reference>
<dbReference type="InterPro" id="IPR051052">
    <property type="entry name" value="Diverse_substrate_MTase"/>
</dbReference>
<proteinExistence type="inferred from homology"/>
<dbReference type="GO" id="GO:0032259">
    <property type="term" value="P:methylation"/>
    <property type="evidence" value="ECO:0007669"/>
    <property type="project" value="UniProtKB-KW"/>
</dbReference>